<evidence type="ECO:0000256" key="1">
    <source>
        <dbReference type="SAM" id="SignalP"/>
    </source>
</evidence>
<feature type="chain" id="PRO_5020350458" evidence="1">
    <location>
        <begin position="23"/>
        <end position="98"/>
    </location>
</feature>
<evidence type="ECO:0000313" key="2">
    <source>
        <dbReference type="EMBL" id="RXK81751.1"/>
    </source>
</evidence>
<organism evidence="2 3">
    <name type="scientific">Filimonas effusa</name>
    <dbReference type="NCBI Taxonomy" id="2508721"/>
    <lineage>
        <taxon>Bacteria</taxon>
        <taxon>Pseudomonadati</taxon>
        <taxon>Bacteroidota</taxon>
        <taxon>Chitinophagia</taxon>
        <taxon>Chitinophagales</taxon>
        <taxon>Chitinophagaceae</taxon>
        <taxon>Filimonas</taxon>
    </lineage>
</organism>
<dbReference type="RefSeq" id="WP_129005148.1">
    <property type="nucleotide sequence ID" value="NZ_SDHZ01000003.1"/>
</dbReference>
<reference evidence="2 3" key="1">
    <citation type="submission" date="2019-01" db="EMBL/GenBank/DDBJ databases">
        <title>Filimonas sp. strain TTM-71.</title>
        <authorList>
            <person name="Chen W.-M."/>
        </authorList>
    </citation>
    <scope>NUCLEOTIDE SEQUENCE [LARGE SCALE GENOMIC DNA]</scope>
    <source>
        <strain evidence="2 3">TTM-71</strain>
    </source>
</reference>
<dbReference type="EMBL" id="SDHZ01000003">
    <property type="protein sequence ID" value="RXK81751.1"/>
    <property type="molecule type" value="Genomic_DNA"/>
</dbReference>
<gene>
    <name evidence="2" type="ORF">ESB13_18330</name>
</gene>
<sequence length="98" mass="10253">MKRATLALSALAIAATVGTAMAHTKAVSQPYCAAAIPNTNQLLPYDGLTPSATTCTLTVFFREEPQPGATFYAIPKTTPAGDPCPEIESCPTVNLLQQ</sequence>
<protein>
    <submittedName>
        <fullName evidence="2">Uncharacterized protein</fullName>
    </submittedName>
</protein>
<dbReference type="AlphaFoldDB" id="A0A4Q1D1Q5"/>
<name>A0A4Q1D1Q5_9BACT</name>
<accession>A0A4Q1D1Q5</accession>
<dbReference type="Proteomes" id="UP000290545">
    <property type="component" value="Unassembled WGS sequence"/>
</dbReference>
<comment type="caution">
    <text evidence="2">The sequence shown here is derived from an EMBL/GenBank/DDBJ whole genome shotgun (WGS) entry which is preliminary data.</text>
</comment>
<keyword evidence="3" id="KW-1185">Reference proteome</keyword>
<feature type="signal peptide" evidence="1">
    <location>
        <begin position="1"/>
        <end position="22"/>
    </location>
</feature>
<evidence type="ECO:0000313" key="3">
    <source>
        <dbReference type="Proteomes" id="UP000290545"/>
    </source>
</evidence>
<proteinExistence type="predicted"/>
<keyword evidence="1" id="KW-0732">Signal</keyword>